<evidence type="ECO:0000256" key="9">
    <source>
        <dbReference type="ARBA" id="ARBA00023136"/>
    </source>
</evidence>
<keyword evidence="15" id="KW-1185">Reference proteome</keyword>
<evidence type="ECO:0000256" key="8">
    <source>
        <dbReference type="ARBA" id="ARBA00023065"/>
    </source>
</evidence>
<evidence type="ECO:0000259" key="13">
    <source>
        <dbReference type="SMART" id="SM00382"/>
    </source>
</evidence>
<dbReference type="InterPro" id="IPR024034">
    <property type="entry name" value="ATPase_F1/V1_b/a_C"/>
</dbReference>
<dbReference type="CDD" id="cd18115">
    <property type="entry name" value="ATP-synt_F1_beta_N"/>
    <property type="match status" value="1"/>
</dbReference>
<dbReference type="PROSITE" id="PS00152">
    <property type="entry name" value="ATPASE_ALPHA_BETA"/>
    <property type="match status" value="1"/>
</dbReference>
<dbReference type="InterPro" id="IPR020003">
    <property type="entry name" value="ATPase_a/bsu_AS"/>
</dbReference>
<accession>A0A6L5YEV4</accession>
<organism evidence="14 15">
    <name type="scientific">Waltera intestinalis</name>
    <dbReference type="NCBI Taxonomy" id="2606635"/>
    <lineage>
        <taxon>Bacteria</taxon>
        <taxon>Bacillati</taxon>
        <taxon>Bacillota</taxon>
        <taxon>Clostridia</taxon>
        <taxon>Lachnospirales</taxon>
        <taxon>Lachnospiraceae</taxon>
        <taxon>Waltera</taxon>
    </lineage>
</organism>
<comment type="subcellular location">
    <subcellularLocation>
        <location evidence="12">Cell membrane</location>
        <topology evidence="12">Peripheral membrane protein</topology>
    </subcellularLocation>
    <subcellularLocation>
        <location evidence="1">Membrane</location>
        <topology evidence="1">Peripheral membrane protein</topology>
    </subcellularLocation>
</comment>
<dbReference type="GO" id="GO:0005524">
    <property type="term" value="F:ATP binding"/>
    <property type="evidence" value="ECO:0007669"/>
    <property type="project" value="UniProtKB-UniRule"/>
</dbReference>
<dbReference type="Gene3D" id="3.40.50.300">
    <property type="entry name" value="P-loop containing nucleotide triphosphate hydrolases"/>
    <property type="match status" value="1"/>
</dbReference>
<dbReference type="Pfam" id="PF02874">
    <property type="entry name" value="ATP-synt_ab_N"/>
    <property type="match status" value="1"/>
</dbReference>
<feature type="domain" description="AAA+ ATPase" evidence="13">
    <location>
        <begin position="148"/>
        <end position="334"/>
    </location>
</feature>
<dbReference type="SUPFAM" id="SSF52540">
    <property type="entry name" value="P-loop containing nucleoside triphosphate hydrolases"/>
    <property type="match status" value="1"/>
</dbReference>
<dbReference type="PANTHER" id="PTHR15184:SF71">
    <property type="entry name" value="ATP SYNTHASE SUBUNIT BETA, MITOCHONDRIAL"/>
    <property type="match status" value="1"/>
</dbReference>
<evidence type="ECO:0000256" key="4">
    <source>
        <dbReference type="ARBA" id="ARBA00022475"/>
    </source>
</evidence>
<gene>
    <name evidence="12 14" type="primary">atpD</name>
    <name evidence="14" type="ORF">FYJ59_00925</name>
</gene>
<dbReference type="AlphaFoldDB" id="A0A6L5YEV4"/>
<dbReference type="SUPFAM" id="SSF50615">
    <property type="entry name" value="N-terminal domain of alpha and beta subunits of F1 ATP synthase"/>
    <property type="match status" value="1"/>
</dbReference>
<keyword evidence="10 12" id="KW-0139">CF(1)</keyword>
<name>A0A6L5YEV4_9FIRM</name>
<evidence type="ECO:0000256" key="5">
    <source>
        <dbReference type="ARBA" id="ARBA00022741"/>
    </source>
</evidence>
<dbReference type="CDD" id="cd18110">
    <property type="entry name" value="ATP-synt_F1_beta_C"/>
    <property type="match status" value="1"/>
</dbReference>
<dbReference type="Proteomes" id="UP000476055">
    <property type="component" value="Unassembled WGS sequence"/>
</dbReference>
<protein>
    <recommendedName>
        <fullName evidence="12">ATP synthase subunit beta</fullName>
        <ecNumber evidence="12">7.1.2.2</ecNumber>
    </recommendedName>
    <alternativeName>
        <fullName evidence="12">ATP synthase F1 sector subunit beta</fullName>
    </alternativeName>
    <alternativeName>
        <fullName evidence="12">F-ATPase subunit beta</fullName>
    </alternativeName>
</protein>
<keyword evidence="11 12" id="KW-0066">ATP synthesis</keyword>
<comment type="function">
    <text evidence="12">Produces ATP from ADP in the presence of a proton gradient across the membrane. The catalytic sites are hosted primarily by the beta subunits.</text>
</comment>
<dbReference type="GO" id="GO:0046933">
    <property type="term" value="F:proton-transporting ATP synthase activity, rotational mechanism"/>
    <property type="evidence" value="ECO:0007669"/>
    <property type="project" value="UniProtKB-UniRule"/>
</dbReference>
<dbReference type="EMBL" id="VUMU01000001">
    <property type="protein sequence ID" value="MST56824.1"/>
    <property type="molecule type" value="Genomic_DNA"/>
</dbReference>
<dbReference type="RefSeq" id="WP_022154735.1">
    <property type="nucleotide sequence ID" value="NZ_DAWCKG010000113.1"/>
</dbReference>
<dbReference type="EC" id="7.1.2.2" evidence="12"/>
<keyword evidence="3 12" id="KW-0813">Transport</keyword>
<comment type="catalytic activity">
    <reaction evidence="12">
        <text>ATP + H2O + 4 H(+)(in) = ADP + phosphate + 5 H(+)(out)</text>
        <dbReference type="Rhea" id="RHEA:57720"/>
        <dbReference type="ChEBI" id="CHEBI:15377"/>
        <dbReference type="ChEBI" id="CHEBI:15378"/>
        <dbReference type="ChEBI" id="CHEBI:30616"/>
        <dbReference type="ChEBI" id="CHEBI:43474"/>
        <dbReference type="ChEBI" id="CHEBI:456216"/>
        <dbReference type="EC" id="7.1.2.2"/>
    </reaction>
</comment>
<feature type="binding site" evidence="12">
    <location>
        <begin position="156"/>
        <end position="163"/>
    </location>
    <ligand>
        <name>ATP</name>
        <dbReference type="ChEBI" id="CHEBI:30616"/>
    </ligand>
</feature>
<evidence type="ECO:0000256" key="11">
    <source>
        <dbReference type="ARBA" id="ARBA00023310"/>
    </source>
</evidence>
<dbReference type="InterPro" id="IPR055190">
    <property type="entry name" value="ATP-synt_VA_C"/>
</dbReference>
<comment type="similarity">
    <text evidence="2 12">Belongs to the ATPase alpha/beta chains family.</text>
</comment>
<dbReference type="CDD" id="cd01133">
    <property type="entry name" value="F1-ATPase_beta_CD"/>
    <property type="match status" value="1"/>
</dbReference>
<proteinExistence type="inferred from homology"/>
<dbReference type="FunFam" id="1.10.1140.10:FF:000001">
    <property type="entry name" value="ATP synthase subunit beta"/>
    <property type="match status" value="1"/>
</dbReference>
<dbReference type="InterPro" id="IPR036121">
    <property type="entry name" value="ATPase_F1/V1/A1_a/bsu_N_sf"/>
</dbReference>
<dbReference type="PANTHER" id="PTHR15184">
    <property type="entry name" value="ATP SYNTHASE"/>
    <property type="match status" value="1"/>
</dbReference>
<dbReference type="InterPro" id="IPR004100">
    <property type="entry name" value="ATPase_F1/V1/A1_a/bsu_N"/>
</dbReference>
<sequence>MSNVSEKNHGKIVQVMGPVVDVEFENNDLPFIKDALEVYSEGKRLVMEVAQHIGNNTVRCIMLGASEGLCKDMDVIATGKGIQVPVGKKTLGRLFNVLGETIDGGESLEGEEHWVIHRDPPSFEEQSPVVEMLETGIKVIDLLAPYAKGGKIGLFGGAGVGKTVLIQELIRNIATEHGGYSIFTGVGERSREGNDLWSEMKESGVLEKTALVFGQMNEPPGARMRVAETGLTMAEYFRDEEHQNVLLFIDNIFRFVQAGSEVSALLGRMPSAVGYQPTLATEVGELQERIASTNKGSVTSVQAVYVPADDLTDPAPATTFAHLDATTVLSRKIVEQGIYPAVDPLESTSRILEEDVVGKEHYETARQVQAMLQKYKELQDIIAILGMEELSDEDKVTVYRARKIQRFLSQPFHVAENFTGVPGKYVPVKETIRGFRAIIDGEMDEYPEAAFFNVGTIDEAVEKAKKLMAQ</sequence>
<dbReference type="HAMAP" id="MF_01347">
    <property type="entry name" value="ATP_synth_beta_bact"/>
    <property type="match status" value="1"/>
</dbReference>
<dbReference type="GO" id="GO:0005886">
    <property type="term" value="C:plasma membrane"/>
    <property type="evidence" value="ECO:0007669"/>
    <property type="project" value="UniProtKB-SubCell"/>
</dbReference>
<reference evidence="14 15" key="1">
    <citation type="submission" date="2019-08" db="EMBL/GenBank/DDBJ databases">
        <title>In-depth cultivation of the pig gut microbiome towards novel bacterial diversity and tailored functional studies.</title>
        <authorList>
            <person name="Wylensek D."/>
            <person name="Hitch T.C.A."/>
            <person name="Clavel T."/>
        </authorList>
    </citation>
    <scope>NUCLEOTIDE SEQUENCE [LARGE SCALE GENOMIC DNA]</scope>
    <source>
        <strain evidence="14 15">WCA3-601-WT-6H</strain>
    </source>
</reference>
<evidence type="ECO:0000256" key="2">
    <source>
        <dbReference type="ARBA" id="ARBA00008936"/>
    </source>
</evidence>
<keyword evidence="4 12" id="KW-1003">Cell membrane</keyword>
<evidence type="ECO:0000313" key="15">
    <source>
        <dbReference type="Proteomes" id="UP000476055"/>
    </source>
</evidence>
<dbReference type="InterPro" id="IPR000194">
    <property type="entry name" value="ATPase_F1/V1/A1_a/bsu_nucl-bd"/>
</dbReference>
<evidence type="ECO:0000256" key="12">
    <source>
        <dbReference type="HAMAP-Rule" id="MF_01347"/>
    </source>
</evidence>
<dbReference type="InterPro" id="IPR005722">
    <property type="entry name" value="ATP_synth_F1_bsu"/>
</dbReference>
<dbReference type="InterPro" id="IPR027417">
    <property type="entry name" value="P-loop_NTPase"/>
</dbReference>
<keyword evidence="7 12" id="KW-1278">Translocase</keyword>
<dbReference type="SUPFAM" id="SSF47917">
    <property type="entry name" value="C-terminal domain of alpha and beta subunits of F1 ATP synthase"/>
    <property type="match status" value="1"/>
</dbReference>
<dbReference type="GO" id="GO:0045259">
    <property type="term" value="C:proton-transporting ATP synthase complex"/>
    <property type="evidence" value="ECO:0007669"/>
    <property type="project" value="UniProtKB-KW"/>
</dbReference>
<evidence type="ECO:0000313" key="14">
    <source>
        <dbReference type="EMBL" id="MST56824.1"/>
    </source>
</evidence>
<keyword evidence="8 12" id="KW-0406">Ion transport</keyword>
<keyword evidence="6 12" id="KW-0067">ATP-binding</keyword>
<dbReference type="InterPro" id="IPR003593">
    <property type="entry name" value="AAA+_ATPase"/>
</dbReference>
<dbReference type="SMART" id="SM00382">
    <property type="entry name" value="AAA"/>
    <property type="match status" value="1"/>
</dbReference>
<dbReference type="FunFam" id="3.40.50.300:FF:000004">
    <property type="entry name" value="ATP synthase subunit beta"/>
    <property type="match status" value="1"/>
</dbReference>
<keyword evidence="5 12" id="KW-0547">Nucleotide-binding</keyword>
<evidence type="ECO:0000256" key="10">
    <source>
        <dbReference type="ARBA" id="ARBA00023196"/>
    </source>
</evidence>
<dbReference type="Pfam" id="PF22919">
    <property type="entry name" value="ATP-synt_VA_C"/>
    <property type="match status" value="1"/>
</dbReference>
<evidence type="ECO:0000256" key="1">
    <source>
        <dbReference type="ARBA" id="ARBA00004170"/>
    </source>
</evidence>
<dbReference type="InterPro" id="IPR050053">
    <property type="entry name" value="ATPase_alpha/beta_chains"/>
</dbReference>
<dbReference type="NCBIfam" id="TIGR01039">
    <property type="entry name" value="atpD"/>
    <property type="match status" value="1"/>
</dbReference>
<dbReference type="Gene3D" id="2.40.10.170">
    <property type="match status" value="1"/>
</dbReference>
<keyword evidence="9 12" id="KW-0472">Membrane</keyword>
<dbReference type="Gene3D" id="1.10.1140.10">
    <property type="entry name" value="Bovine Mitochondrial F1-atpase, Atp Synthase Beta Chain, Chain D, domain 3"/>
    <property type="match status" value="1"/>
</dbReference>
<evidence type="ECO:0000256" key="7">
    <source>
        <dbReference type="ARBA" id="ARBA00022967"/>
    </source>
</evidence>
<evidence type="ECO:0000256" key="3">
    <source>
        <dbReference type="ARBA" id="ARBA00022448"/>
    </source>
</evidence>
<dbReference type="Pfam" id="PF00006">
    <property type="entry name" value="ATP-synt_ab"/>
    <property type="match status" value="1"/>
</dbReference>
<keyword evidence="12" id="KW-0375">Hydrogen ion transport</keyword>
<comment type="caution">
    <text evidence="14">The sequence shown here is derived from an EMBL/GenBank/DDBJ whole genome shotgun (WGS) entry which is preliminary data.</text>
</comment>
<evidence type="ECO:0000256" key="6">
    <source>
        <dbReference type="ARBA" id="ARBA00022840"/>
    </source>
</evidence>